<dbReference type="Proteomes" id="UP001583177">
    <property type="component" value="Unassembled WGS sequence"/>
</dbReference>
<evidence type="ECO:0000256" key="4">
    <source>
        <dbReference type="SAM" id="MobiDB-lite"/>
    </source>
</evidence>
<dbReference type="Pfam" id="PF01841">
    <property type="entry name" value="Transglut_core"/>
    <property type="match status" value="1"/>
</dbReference>
<dbReference type="Gene3D" id="2.20.25.10">
    <property type="match status" value="1"/>
</dbReference>
<feature type="region of interest" description="Disordered" evidence="4">
    <location>
        <begin position="184"/>
        <end position="221"/>
    </location>
</feature>
<organism evidence="6 7">
    <name type="scientific">Diaporthe australafricana</name>
    <dbReference type="NCBI Taxonomy" id="127596"/>
    <lineage>
        <taxon>Eukaryota</taxon>
        <taxon>Fungi</taxon>
        <taxon>Dikarya</taxon>
        <taxon>Ascomycota</taxon>
        <taxon>Pezizomycotina</taxon>
        <taxon>Sordariomycetes</taxon>
        <taxon>Sordariomycetidae</taxon>
        <taxon>Diaporthales</taxon>
        <taxon>Diaporthaceae</taxon>
        <taxon>Diaporthe</taxon>
    </lineage>
</organism>
<dbReference type="EMBL" id="JAWRVE010000003">
    <property type="protein sequence ID" value="KAL1882856.1"/>
    <property type="molecule type" value="Genomic_DNA"/>
</dbReference>
<accession>A0ABR3Y3H2</accession>
<evidence type="ECO:0000256" key="2">
    <source>
        <dbReference type="ARBA" id="ARBA00022723"/>
    </source>
</evidence>
<evidence type="ECO:0000256" key="3">
    <source>
        <dbReference type="ARBA" id="ARBA00022833"/>
    </source>
</evidence>
<dbReference type="InterPro" id="IPR050883">
    <property type="entry name" value="PNGase"/>
</dbReference>
<protein>
    <submittedName>
        <fullName evidence="6">Protein png1</fullName>
        <ecNumber evidence="6">3.5.1.52</ecNumber>
    </submittedName>
</protein>
<evidence type="ECO:0000256" key="1">
    <source>
        <dbReference type="ARBA" id="ARBA00009390"/>
    </source>
</evidence>
<dbReference type="InterPro" id="IPR038765">
    <property type="entry name" value="Papain-like_cys_pep_sf"/>
</dbReference>
<dbReference type="PANTHER" id="PTHR12143:SF19">
    <property type="entry name" value="PEPTIDE-N(4)-(N-ACETYL-BETA-GLUCOSAMINYL)ASPARAGINE AMIDASE"/>
    <property type="match status" value="1"/>
</dbReference>
<feature type="domain" description="Transglutaminase-like" evidence="5">
    <location>
        <begin position="386"/>
        <end position="441"/>
    </location>
</feature>
<keyword evidence="3" id="KW-0862">Zinc</keyword>
<dbReference type="SUPFAM" id="SSF54001">
    <property type="entry name" value="Cysteine proteinases"/>
    <property type="match status" value="1"/>
</dbReference>
<keyword evidence="7" id="KW-1185">Reference proteome</keyword>
<evidence type="ECO:0000259" key="5">
    <source>
        <dbReference type="SMART" id="SM00460"/>
    </source>
</evidence>
<feature type="compositionally biased region" description="Polar residues" evidence="4">
    <location>
        <begin position="195"/>
        <end position="204"/>
    </location>
</feature>
<evidence type="ECO:0000313" key="7">
    <source>
        <dbReference type="Proteomes" id="UP001583177"/>
    </source>
</evidence>
<evidence type="ECO:0000313" key="6">
    <source>
        <dbReference type="EMBL" id="KAL1882856.1"/>
    </source>
</evidence>
<dbReference type="InterPro" id="IPR002931">
    <property type="entry name" value="Transglutaminase-like"/>
</dbReference>
<gene>
    <name evidence="6" type="primary">png1_1</name>
    <name evidence="6" type="ORF">Daus18300_000494</name>
</gene>
<sequence length="559" mass="62784">MSGAPFYSSAPGRRFFIEMFKVSLDGPLYTGDCGAWIIETTKGDLIGHIVLGSPGDGNALVVPFSDIFDDISSRVGKSPTFPVAQDDGGEERTTPILNEEVVRAEGLLDVPSFENNLEESNITKHTSLDAEDVESLAVSPRDKTAITAPLTRALPEASSQLVKARNDWIGDISKEFEQLMAQKRPRPLRQRNKIQETSHASAKSNVGLGVDPARVSRSASPPRPLNFIPRHIKWPNSLAPALTDPTFRDMLFSFCNVPMEWEVPNLLDRALGQIDLDAIYGAAEEESESLITHAQSMGDNIKADWGYKDCVIRALLRYFHGSFFISIDDSAREFCQSNAPATFRGNILPNEEEKVGGLQAVELYQCPEPHCLATMRLPRYWNVWTVLRTRRGRSGEAANCFGMLCRALGSRVRWVWCAEDRVWTEVYSEHWKRWVHVDAYEGAWDDPLLYAGTLGKKMSYCIAFSTDGAVDVTRRIKKMRRIDMSEEELLRLRREDSTEVKELESYNAPSRVMGREDHRPTSTKGNLVQRKSAGRMPGSRTLRTDSVSTPFMLIKEEKS</sequence>
<dbReference type="Gene3D" id="3.10.620.30">
    <property type="match status" value="1"/>
</dbReference>
<dbReference type="GO" id="GO:0000224">
    <property type="term" value="F:peptide-N4-(N-acetyl-beta-glucosaminyl)asparagine amidase activity"/>
    <property type="evidence" value="ECO:0007669"/>
    <property type="project" value="UniProtKB-EC"/>
</dbReference>
<reference evidence="6 7" key="1">
    <citation type="journal article" date="2024" name="IMA Fungus">
        <title>IMA Genome - F19 : A genome assembly and annotation guide to empower mycologists, including annotated draft genome sequences of Ceratocystis pirilliformis, Diaporthe australafricana, Fusarium ophioides, Paecilomyces lecythidis, and Sporothrix stenoceras.</title>
        <authorList>
            <person name="Aylward J."/>
            <person name="Wilson A.M."/>
            <person name="Visagie C.M."/>
            <person name="Spraker J."/>
            <person name="Barnes I."/>
            <person name="Buitendag C."/>
            <person name="Ceriani C."/>
            <person name="Del Mar Angel L."/>
            <person name="du Plessis D."/>
            <person name="Fuchs T."/>
            <person name="Gasser K."/>
            <person name="Kramer D."/>
            <person name="Li W."/>
            <person name="Munsamy K."/>
            <person name="Piso A."/>
            <person name="Price J.L."/>
            <person name="Sonnekus B."/>
            <person name="Thomas C."/>
            <person name="van der Nest A."/>
            <person name="van Dijk A."/>
            <person name="van Heerden A."/>
            <person name="van Vuuren N."/>
            <person name="Yilmaz N."/>
            <person name="Duong T.A."/>
            <person name="van der Merwe N.A."/>
            <person name="Wingfield M.J."/>
            <person name="Wingfield B.D."/>
        </authorList>
    </citation>
    <scope>NUCLEOTIDE SEQUENCE [LARGE SCALE GENOMIC DNA]</scope>
    <source>
        <strain evidence="6 7">CMW 18300</strain>
    </source>
</reference>
<keyword evidence="2" id="KW-0479">Metal-binding</keyword>
<keyword evidence="6" id="KW-0378">Hydrolase</keyword>
<dbReference type="EC" id="3.5.1.52" evidence="6"/>
<feature type="region of interest" description="Disordered" evidence="4">
    <location>
        <begin position="511"/>
        <end position="548"/>
    </location>
</feature>
<name>A0ABR3Y3H2_9PEZI</name>
<comment type="similarity">
    <text evidence="1">Belongs to the transglutaminase-like superfamily. PNGase family.</text>
</comment>
<dbReference type="PANTHER" id="PTHR12143">
    <property type="entry name" value="PEPTIDE N-GLYCANASE PNGASE -RELATED"/>
    <property type="match status" value="1"/>
</dbReference>
<dbReference type="SMART" id="SM00460">
    <property type="entry name" value="TGc"/>
    <property type="match status" value="1"/>
</dbReference>
<comment type="caution">
    <text evidence="6">The sequence shown here is derived from an EMBL/GenBank/DDBJ whole genome shotgun (WGS) entry which is preliminary data.</text>
</comment>
<proteinExistence type="inferred from homology"/>